<comment type="similarity">
    <text evidence="1">Belongs to the protein-tyrosine phosphatase family. Non-receptor class dual specificity subfamily.</text>
</comment>
<keyword evidence="2" id="KW-0378">Hydrolase</keyword>
<dbReference type="Pfam" id="PF00782">
    <property type="entry name" value="DSPc"/>
    <property type="match status" value="1"/>
</dbReference>
<evidence type="ECO:0000259" key="5">
    <source>
        <dbReference type="PROSITE" id="PS50054"/>
    </source>
</evidence>
<dbReference type="InterPro" id="IPR000340">
    <property type="entry name" value="Dual-sp_phosphatase_cat-dom"/>
</dbReference>
<dbReference type="InterPro" id="IPR000387">
    <property type="entry name" value="Tyr_Pase_dom"/>
</dbReference>
<dbReference type="GO" id="GO:0017017">
    <property type="term" value="F:MAP kinase tyrosine/serine/threonine phosphatase activity"/>
    <property type="evidence" value="ECO:0007669"/>
    <property type="project" value="InterPro"/>
</dbReference>
<dbReference type="PANTHER" id="PTHR10159:SF519">
    <property type="entry name" value="DUAL SPECIFICITY PROTEIN PHOSPHATASE MPK3"/>
    <property type="match status" value="1"/>
</dbReference>
<dbReference type="GO" id="GO:0005737">
    <property type="term" value="C:cytoplasm"/>
    <property type="evidence" value="ECO:0007669"/>
    <property type="project" value="TreeGrafter"/>
</dbReference>
<dbReference type="InterPro" id="IPR020422">
    <property type="entry name" value="TYR_PHOSPHATASE_DUAL_dom"/>
</dbReference>
<feature type="domain" description="Tyrosine-protein phosphatase" evidence="5">
    <location>
        <begin position="8"/>
        <end position="149"/>
    </location>
</feature>
<dbReference type="EMBL" id="FR874132">
    <property type="protein sequence ID" value="CCC15146.1"/>
    <property type="molecule type" value="mRNA"/>
</dbReference>
<dbReference type="SUPFAM" id="SSF52799">
    <property type="entry name" value="(Phosphotyrosine protein) phosphatases II"/>
    <property type="match status" value="1"/>
</dbReference>
<dbReference type="PRINTS" id="PR01910">
    <property type="entry name" value="ADSPHPHTASEB"/>
</dbReference>
<dbReference type="InterPro" id="IPR020420">
    <property type="entry name" value="Atypical_DUSP_subfamB"/>
</dbReference>
<dbReference type="PRINTS" id="PR01908">
    <property type="entry name" value="ADSPHPHTASE"/>
</dbReference>
<evidence type="ECO:0000256" key="3">
    <source>
        <dbReference type="ARBA" id="ARBA00022912"/>
    </source>
</evidence>
<dbReference type="AlphaFoldDB" id="J7PPZ8"/>
<protein>
    <submittedName>
        <fullName evidence="7">DUSP-like protein B</fullName>
    </submittedName>
</protein>
<gene>
    <name evidence="7" type="primary">DUSP-like B</name>
</gene>
<proteinExistence type="evidence at transcript level"/>
<reference evidence="7" key="2">
    <citation type="submission" date="2012-08" db="EMBL/GenBank/DDBJ databases">
        <title>Sequencing and characterization of bryozoan immune genes.</title>
        <authorList>
            <person name="Holland J.W."/>
            <person name="Hartikainen H.L."/>
            <person name="Okamura B."/>
            <person name="Secombes C.J."/>
        </authorList>
    </citation>
    <scope>NUCLEOTIDE SEQUENCE</scope>
</reference>
<dbReference type="InterPro" id="IPR016130">
    <property type="entry name" value="Tyr_Pase_AS"/>
</dbReference>
<dbReference type="PROSITE" id="PS50056">
    <property type="entry name" value="TYR_PHOSPHATASE_2"/>
    <property type="match status" value="1"/>
</dbReference>
<keyword evidence="3" id="KW-0904">Protein phosphatase</keyword>
<sequence>MAQASEASLSSIGDGIYLGDAKAAFDYELLQSLGVTDIVNVTADVPNFYTSLFTYMRVPVEDTSSSNLKRYFVAVHAFIAQARQRGGAVLVHCRAGVSRSPTVVIAHLMLQNGWTSSRAIETVQKQRSIINPNPGFIQQLTELDQKLAPCARCGLTHKLRWLTPKPRR</sequence>
<dbReference type="Gene3D" id="3.90.190.10">
    <property type="entry name" value="Protein tyrosine phosphatase superfamily"/>
    <property type="match status" value="1"/>
</dbReference>
<feature type="domain" description="Tyrosine specific protein phosphatases" evidence="6">
    <location>
        <begin position="69"/>
        <end position="127"/>
    </location>
</feature>
<organism evidence="7">
    <name type="scientific">Fredericella sultana</name>
    <dbReference type="NCBI Taxonomy" id="349672"/>
    <lineage>
        <taxon>Eukaryota</taxon>
        <taxon>Metazoa</taxon>
        <taxon>Spiralia</taxon>
        <taxon>Lophotrochozoa</taxon>
        <taxon>Bryozoa</taxon>
        <taxon>Phylactolaemata</taxon>
        <taxon>Fredericellidae</taxon>
        <taxon>Fredericella</taxon>
    </lineage>
</organism>
<evidence type="ECO:0000256" key="1">
    <source>
        <dbReference type="ARBA" id="ARBA00008601"/>
    </source>
</evidence>
<dbReference type="FunFam" id="3.90.190.10:FF:000004">
    <property type="entry name" value="Protein phosphatase Slingshot homolog 2"/>
    <property type="match status" value="1"/>
</dbReference>
<name>J7PPZ8_9BILA</name>
<dbReference type="InterPro" id="IPR029021">
    <property type="entry name" value="Prot-tyrosine_phosphatase-like"/>
</dbReference>
<dbReference type="PANTHER" id="PTHR10159">
    <property type="entry name" value="DUAL SPECIFICITY PROTEIN PHOSPHATASE"/>
    <property type="match status" value="1"/>
</dbReference>
<dbReference type="SMART" id="SM00195">
    <property type="entry name" value="DSPc"/>
    <property type="match status" value="1"/>
</dbReference>
<dbReference type="CDD" id="cd14498">
    <property type="entry name" value="DSP"/>
    <property type="match status" value="1"/>
</dbReference>
<comment type="catalytic activity">
    <reaction evidence="4">
        <text>O-phospho-L-threonyl-[protein] + H2O = L-threonyl-[protein] + phosphate</text>
        <dbReference type="Rhea" id="RHEA:47004"/>
        <dbReference type="Rhea" id="RHEA-COMP:11060"/>
        <dbReference type="Rhea" id="RHEA-COMP:11605"/>
        <dbReference type="ChEBI" id="CHEBI:15377"/>
        <dbReference type="ChEBI" id="CHEBI:30013"/>
        <dbReference type="ChEBI" id="CHEBI:43474"/>
        <dbReference type="ChEBI" id="CHEBI:61977"/>
        <dbReference type="EC" id="3.1.3.16"/>
    </reaction>
</comment>
<evidence type="ECO:0000256" key="4">
    <source>
        <dbReference type="ARBA" id="ARBA00048336"/>
    </source>
</evidence>
<dbReference type="GO" id="GO:0004722">
    <property type="term" value="F:protein serine/threonine phosphatase activity"/>
    <property type="evidence" value="ECO:0007669"/>
    <property type="project" value="UniProtKB-EC"/>
</dbReference>
<dbReference type="GO" id="GO:0043409">
    <property type="term" value="P:negative regulation of MAPK cascade"/>
    <property type="evidence" value="ECO:0007669"/>
    <property type="project" value="TreeGrafter"/>
</dbReference>
<reference evidence="7" key="1">
    <citation type="submission" date="2011-06" db="EMBL/GenBank/DDBJ databases">
        <authorList>
            <person name="Holland J."/>
        </authorList>
    </citation>
    <scope>NUCLEOTIDE SEQUENCE</scope>
</reference>
<evidence type="ECO:0000313" key="7">
    <source>
        <dbReference type="EMBL" id="CCC15146.1"/>
    </source>
</evidence>
<evidence type="ECO:0000256" key="2">
    <source>
        <dbReference type="ARBA" id="ARBA00022801"/>
    </source>
</evidence>
<evidence type="ECO:0000259" key="6">
    <source>
        <dbReference type="PROSITE" id="PS50056"/>
    </source>
</evidence>
<dbReference type="PROSITE" id="PS50054">
    <property type="entry name" value="TYR_PHOSPHATASE_DUAL"/>
    <property type="match status" value="1"/>
</dbReference>
<accession>J7PPZ8</accession>
<dbReference type="PROSITE" id="PS00383">
    <property type="entry name" value="TYR_PHOSPHATASE_1"/>
    <property type="match status" value="1"/>
</dbReference>